<keyword evidence="2" id="KW-1185">Reference proteome</keyword>
<organism evidence="1 2">
    <name type="scientific">Halomonas aquatica</name>
    <dbReference type="NCBI Taxonomy" id="3151123"/>
    <lineage>
        <taxon>Bacteria</taxon>
        <taxon>Pseudomonadati</taxon>
        <taxon>Pseudomonadota</taxon>
        <taxon>Gammaproteobacteria</taxon>
        <taxon>Oceanospirillales</taxon>
        <taxon>Halomonadaceae</taxon>
        <taxon>Halomonas</taxon>
    </lineage>
</organism>
<dbReference type="RefSeq" id="WP_349760276.1">
    <property type="nucleotide sequence ID" value="NZ_JBEGCJ010000001.1"/>
</dbReference>
<gene>
    <name evidence="1" type="ORF">ABE960_00590</name>
</gene>
<evidence type="ECO:0000313" key="2">
    <source>
        <dbReference type="Proteomes" id="UP001442468"/>
    </source>
</evidence>
<reference evidence="1 2" key="1">
    <citation type="submission" date="2024-05" db="EMBL/GenBank/DDBJ databases">
        <title>Halomonas sp. SSM6 16S ribosomal RNA gene Genome sequencing and assembly.</title>
        <authorList>
            <person name="Yook S."/>
        </authorList>
    </citation>
    <scope>NUCLEOTIDE SEQUENCE [LARGE SCALE GENOMIC DNA]</scope>
    <source>
        <strain evidence="1 2">SSM6</strain>
    </source>
</reference>
<dbReference type="Proteomes" id="UP001442468">
    <property type="component" value="Unassembled WGS sequence"/>
</dbReference>
<protein>
    <submittedName>
        <fullName evidence="1">Uncharacterized protein</fullName>
    </submittedName>
</protein>
<evidence type="ECO:0000313" key="1">
    <source>
        <dbReference type="EMBL" id="MEQ6916024.1"/>
    </source>
</evidence>
<sequence>MTQSPSSRPQADIAPVDVLAGLGGAERDVLATFLALFDDSKIRRRLVKRAEDFYEKVSSYGKTPSEEEFDVLALPAPDSEEIQQNAREIGQRQAHWQHSEHSDDMLRLLLWIRLRDALDLPAQLTSTHRGCHYLADDMVARLLQVLDPPNVKKSSRRWLKKLGRKQEGGHTATLSDIVVPVLDELLSEDAKAKSRDTLSPDAEQRHQALAEAVSLLGRIDADRLERFLDEASANSANDAAMRNTAILGSSLTAVGVGVGVSGFAPYLLAAQASAFIPVISGPTLVSFVSVISNPITILAATATAGVHFVKKAEDRVNAHVAARVISLLALTGLQKGHLALNATLQCFTLTPYLPNRWDTSDKLWGGQETIDAYQAEWQRLAELADTPNPRPSAETERVMARHVESVGDRAPAETASPLTGNEAGNLAAMAGLTLGDVLYNLAAIEPEVIQAADFSRTADIDSRLDFATLAEQIQGSSQVAALGATSHLQGYVAEQAVAAQLMAQGHTVSLPETANNPGWDLLVDGQPMQVKFHDSLAGLHEHFARYDIPVIANTELDGRIPEEWSDQVFFLEGLSNARIEALTTQSLEAGAEVFSPDVVPAAALITITRSVLAYQRGQLSARQTLEQIMLDGGVRIGLASAGGLAGPIIGGFMFGPAGALVFASGGPILAQSLTPKVSQGIKHHASGETYRVWQAEAHIRLDALHGRLLNALTAKREQIDTKLERCPDNSAGDYLRWRLNDDRRHTQEMRIHLLRLSGQDKPKAETRLRETLELLASAGLHPAHYQAELRAVTEHFGKRPGLGVTAKDWTRKAGETVLTGASLAGGVSADVGSTVLRKAREKRGGNNPKGRGSR</sequence>
<proteinExistence type="predicted"/>
<comment type="caution">
    <text evidence="1">The sequence shown here is derived from an EMBL/GenBank/DDBJ whole genome shotgun (WGS) entry which is preliminary data.</text>
</comment>
<dbReference type="EMBL" id="JBEGCJ010000001">
    <property type="protein sequence ID" value="MEQ6916024.1"/>
    <property type="molecule type" value="Genomic_DNA"/>
</dbReference>
<accession>A0ABV1NAD8</accession>
<name>A0ABV1NAD8_9GAMM</name>